<name>A0A4V3XCW3_9AGAM</name>
<evidence type="ECO:0008006" key="3">
    <source>
        <dbReference type="Google" id="ProtNLM"/>
    </source>
</evidence>
<evidence type="ECO:0000313" key="1">
    <source>
        <dbReference type="EMBL" id="THH07473.1"/>
    </source>
</evidence>
<gene>
    <name evidence="1" type="ORF">EW145_g3346</name>
</gene>
<protein>
    <recommendedName>
        <fullName evidence="3">DUF4939 domain-containing protein</fullName>
    </recommendedName>
</protein>
<organism evidence="1 2">
    <name type="scientific">Phellinidium pouzarii</name>
    <dbReference type="NCBI Taxonomy" id="167371"/>
    <lineage>
        <taxon>Eukaryota</taxon>
        <taxon>Fungi</taxon>
        <taxon>Dikarya</taxon>
        <taxon>Basidiomycota</taxon>
        <taxon>Agaricomycotina</taxon>
        <taxon>Agaricomycetes</taxon>
        <taxon>Hymenochaetales</taxon>
        <taxon>Hymenochaetaceae</taxon>
        <taxon>Phellinidium</taxon>
    </lineage>
</organism>
<dbReference type="AlphaFoldDB" id="A0A4V3XCW3"/>
<reference evidence="1 2" key="1">
    <citation type="submission" date="2019-02" db="EMBL/GenBank/DDBJ databases">
        <title>Genome sequencing of the rare red list fungi Phellinidium pouzarii.</title>
        <authorList>
            <person name="Buettner E."/>
            <person name="Kellner H."/>
        </authorList>
    </citation>
    <scope>NUCLEOTIDE SEQUENCE [LARGE SCALE GENOMIC DNA]</scope>
    <source>
        <strain evidence="1 2">DSM 108285</strain>
    </source>
</reference>
<evidence type="ECO:0000313" key="2">
    <source>
        <dbReference type="Proteomes" id="UP000308199"/>
    </source>
</evidence>
<dbReference type="Proteomes" id="UP000308199">
    <property type="component" value="Unassembled WGS sequence"/>
</dbReference>
<accession>A0A4V3XCW3</accession>
<dbReference type="EMBL" id="SGPK01000141">
    <property type="protein sequence ID" value="THH07473.1"/>
    <property type="molecule type" value="Genomic_DNA"/>
</dbReference>
<dbReference type="OrthoDB" id="2685825at2759"/>
<keyword evidence="2" id="KW-1185">Reference proteome</keyword>
<comment type="caution">
    <text evidence="1">The sequence shown here is derived from an EMBL/GenBank/DDBJ whole genome shotgun (WGS) entry which is preliminary data.</text>
</comment>
<proteinExistence type="predicted"/>
<sequence>MSTPAEIHIGKPNNFDGNKGYAHHFLSSCESYLSLNDQIYNTNKKKIIFALSFMLEKAAGDWATNHTTIALAPNPTTNVPIGFGT</sequence>